<comment type="similarity">
    <text evidence="1 2">Belongs to the iron/ascorbate-dependent oxidoreductase family.</text>
</comment>
<evidence type="ECO:0000259" key="3">
    <source>
        <dbReference type="PROSITE" id="PS51471"/>
    </source>
</evidence>
<dbReference type="InterPro" id="IPR044861">
    <property type="entry name" value="IPNS-like_FE2OG_OXY"/>
</dbReference>
<dbReference type="PANTHER" id="PTHR47990">
    <property type="entry name" value="2-OXOGLUTARATE (2OG) AND FE(II)-DEPENDENT OXYGENASE SUPERFAMILY PROTEIN-RELATED"/>
    <property type="match status" value="1"/>
</dbReference>
<sequence length="317" mass="35993">MDQELHTFDFSELRTSVLNDENGGDFNLSQRLVTTMNTEGFVVLRNTGLDESMIMQAFFWGEALFKLDDITKKYFQHGPSPLPHRGYSAIGQERSGGNAFNHKESYDLGPKHDDLYPNLWPPETTLQGFRSFMEEFFDKLYSVQVSLLGVLEDGIKVPRGTFCSMHSKAQNELRLLHYPDVKTGILRDPRKAVRFGDHTDFGTITILFQDPAGGLEFQSTTSAWQEVLSGPTDAVVMFGDTFQRWTNGKLRAGPHRVRAPSQAGDFTGERYAIAYFCKANRDQSVGVLPEFKSYTEESKYANIKAEEYNQTRMQGLY</sequence>
<organism evidence="4 5">
    <name type="scientific">Exophiala sideris</name>
    <dbReference type="NCBI Taxonomy" id="1016849"/>
    <lineage>
        <taxon>Eukaryota</taxon>
        <taxon>Fungi</taxon>
        <taxon>Dikarya</taxon>
        <taxon>Ascomycota</taxon>
        <taxon>Pezizomycotina</taxon>
        <taxon>Eurotiomycetes</taxon>
        <taxon>Chaetothyriomycetidae</taxon>
        <taxon>Chaetothyriales</taxon>
        <taxon>Herpotrichiellaceae</taxon>
        <taxon>Exophiala</taxon>
    </lineage>
</organism>
<gene>
    <name evidence="4" type="ORF">LTR69_011176</name>
</gene>
<dbReference type="InterPro" id="IPR027443">
    <property type="entry name" value="IPNS-like_sf"/>
</dbReference>
<dbReference type="EMBL" id="JAVRRF010000048">
    <property type="protein sequence ID" value="KAK5049149.1"/>
    <property type="molecule type" value="Genomic_DNA"/>
</dbReference>
<feature type="domain" description="Fe2OG dioxygenase" evidence="3">
    <location>
        <begin position="169"/>
        <end position="279"/>
    </location>
</feature>
<dbReference type="InterPro" id="IPR005123">
    <property type="entry name" value="Oxoglu/Fe-dep_dioxygenase_dom"/>
</dbReference>
<reference evidence="4 5" key="1">
    <citation type="submission" date="2023-08" db="EMBL/GenBank/DDBJ databases">
        <title>Black Yeasts Isolated from many extreme environments.</title>
        <authorList>
            <person name="Coleine C."/>
            <person name="Stajich J.E."/>
            <person name="Selbmann L."/>
        </authorList>
    </citation>
    <scope>NUCLEOTIDE SEQUENCE [LARGE SCALE GENOMIC DNA]</scope>
    <source>
        <strain evidence="4 5">CCFEE 6328</strain>
    </source>
</reference>
<comment type="caution">
    <text evidence="4">The sequence shown here is derived from an EMBL/GenBank/DDBJ whole genome shotgun (WGS) entry which is preliminary data.</text>
</comment>
<dbReference type="InterPro" id="IPR026992">
    <property type="entry name" value="DIOX_N"/>
</dbReference>
<dbReference type="Gene3D" id="2.60.120.330">
    <property type="entry name" value="B-lactam Antibiotic, Isopenicillin N Synthase, Chain"/>
    <property type="match status" value="1"/>
</dbReference>
<dbReference type="PROSITE" id="PS51471">
    <property type="entry name" value="FE2OG_OXY"/>
    <property type="match status" value="1"/>
</dbReference>
<dbReference type="SUPFAM" id="SSF51197">
    <property type="entry name" value="Clavaminate synthase-like"/>
    <property type="match status" value="1"/>
</dbReference>
<dbReference type="InterPro" id="IPR050231">
    <property type="entry name" value="Iron_ascorbate_oxido_reductase"/>
</dbReference>
<name>A0ABR0IWF7_9EURO</name>
<keyword evidence="5" id="KW-1185">Reference proteome</keyword>
<dbReference type="Pfam" id="PF03171">
    <property type="entry name" value="2OG-FeII_Oxy"/>
    <property type="match status" value="1"/>
</dbReference>
<accession>A0ABR0IWF7</accession>
<protein>
    <recommendedName>
        <fullName evidence="3">Fe2OG dioxygenase domain-containing protein</fullName>
    </recommendedName>
</protein>
<evidence type="ECO:0000313" key="4">
    <source>
        <dbReference type="EMBL" id="KAK5049149.1"/>
    </source>
</evidence>
<evidence type="ECO:0000256" key="2">
    <source>
        <dbReference type="RuleBase" id="RU003682"/>
    </source>
</evidence>
<evidence type="ECO:0000313" key="5">
    <source>
        <dbReference type="Proteomes" id="UP001345691"/>
    </source>
</evidence>
<dbReference type="Pfam" id="PF14226">
    <property type="entry name" value="DIOX_N"/>
    <property type="match status" value="1"/>
</dbReference>
<keyword evidence="2" id="KW-0560">Oxidoreductase</keyword>
<keyword evidence="2" id="KW-0479">Metal-binding</keyword>
<proteinExistence type="inferred from homology"/>
<evidence type="ECO:0000256" key="1">
    <source>
        <dbReference type="ARBA" id="ARBA00008056"/>
    </source>
</evidence>
<dbReference type="Proteomes" id="UP001345691">
    <property type="component" value="Unassembled WGS sequence"/>
</dbReference>
<keyword evidence="2" id="KW-0408">Iron</keyword>